<dbReference type="CDD" id="cd14066">
    <property type="entry name" value="STKc_IRAK"/>
    <property type="match status" value="1"/>
</dbReference>
<dbReference type="EC" id="2.7.11.1" evidence="1"/>
<dbReference type="SUPFAM" id="SSF56112">
    <property type="entry name" value="Protein kinase-like (PK-like)"/>
    <property type="match status" value="1"/>
</dbReference>
<dbReference type="AlphaFoldDB" id="A0A3B6BY16"/>
<evidence type="ECO:0000256" key="1">
    <source>
        <dbReference type="ARBA" id="ARBA00012513"/>
    </source>
</evidence>
<evidence type="ECO:0000259" key="8">
    <source>
        <dbReference type="PROSITE" id="PS50011"/>
    </source>
</evidence>
<dbReference type="SMR" id="A0A3B6BY16"/>
<feature type="domain" description="Protein kinase" evidence="8">
    <location>
        <begin position="119"/>
        <end position="428"/>
    </location>
</feature>
<dbReference type="PANTHER" id="PTHR45621">
    <property type="entry name" value="OS01G0588500 PROTEIN-RELATED"/>
    <property type="match status" value="1"/>
</dbReference>
<evidence type="ECO:0000256" key="7">
    <source>
        <dbReference type="ARBA" id="ARBA00048679"/>
    </source>
</evidence>
<accession>A0A3B6BY16</accession>
<keyword evidence="10" id="KW-1185">Reference proteome</keyword>
<reference evidence="9" key="2">
    <citation type="submission" date="2018-10" db="UniProtKB">
        <authorList>
            <consortium name="EnsemblPlants"/>
        </authorList>
    </citation>
    <scope>IDENTIFICATION</scope>
</reference>
<dbReference type="InterPro" id="IPR001245">
    <property type="entry name" value="Ser-Thr/Tyr_kinase_cat_dom"/>
</dbReference>
<dbReference type="EnsemblPlants" id="TraesCS2B02G052500.1">
    <property type="protein sequence ID" value="TraesCS2B02G052500.1"/>
    <property type="gene ID" value="TraesCS2B02G052500"/>
</dbReference>
<evidence type="ECO:0000256" key="3">
    <source>
        <dbReference type="ARBA" id="ARBA00022741"/>
    </source>
</evidence>
<dbReference type="InterPro" id="IPR011009">
    <property type="entry name" value="Kinase-like_dom_sf"/>
</dbReference>
<evidence type="ECO:0000313" key="10">
    <source>
        <dbReference type="Proteomes" id="UP000019116"/>
    </source>
</evidence>
<dbReference type="Gramene" id="TraesCAD_scaffold_050982_01G000200.1">
    <property type="protein sequence ID" value="TraesCAD_scaffold_050982_01G000200.1"/>
    <property type="gene ID" value="TraesCAD_scaffold_050982_01G000200"/>
</dbReference>
<dbReference type="Gramene" id="TraesCS2B02G052500.1">
    <property type="protein sequence ID" value="TraesCS2B02G052500.1"/>
    <property type="gene ID" value="TraesCS2B02G052500"/>
</dbReference>
<evidence type="ECO:0000256" key="5">
    <source>
        <dbReference type="ARBA" id="ARBA00022840"/>
    </source>
</evidence>
<dbReference type="GO" id="GO:0004674">
    <property type="term" value="F:protein serine/threonine kinase activity"/>
    <property type="evidence" value="ECO:0007669"/>
    <property type="project" value="UniProtKB-EC"/>
</dbReference>
<protein>
    <recommendedName>
        <fullName evidence="1">non-specific serine/threonine protein kinase</fullName>
        <ecNumber evidence="1">2.7.11.1</ecNumber>
    </recommendedName>
</protein>
<comment type="catalytic activity">
    <reaction evidence="6">
        <text>L-threonyl-[protein] + ATP = O-phospho-L-threonyl-[protein] + ADP + H(+)</text>
        <dbReference type="Rhea" id="RHEA:46608"/>
        <dbReference type="Rhea" id="RHEA-COMP:11060"/>
        <dbReference type="Rhea" id="RHEA-COMP:11605"/>
        <dbReference type="ChEBI" id="CHEBI:15378"/>
        <dbReference type="ChEBI" id="CHEBI:30013"/>
        <dbReference type="ChEBI" id="CHEBI:30616"/>
        <dbReference type="ChEBI" id="CHEBI:61977"/>
        <dbReference type="ChEBI" id="CHEBI:456216"/>
        <dbReference type="EC" id="2.7.11.1"/>
    </reaction>
</comment>
<dbReference type="Gene3D" id="1.10.510.10">
    <property type="entry name" value="Transferase(Phosphotransferase) domain 1"/>
    <property type="match status" value="1"/>
</dbReference>
<dbReference type="Pfam" id="PF07714">
    <property type="entry name" value="PK_Tyr_Ser-Thr"/>
    <property type="match status" value="1"/>
</dbReference>
<dbReference type="Gene3D" id="3.30.200.20">
    <property type="entry name" value="Phosphorylase Kinase, domain 1"/>
    <property type="match status" value="1"/>
</dbReference>
<evidence type="ECO:0000256" key="4">
    <source>
        <dbReference type="ARBA" id="ARBA00022777"/>
    </source>
</evidence>
<evidence type="ECO:0000313" key="9">
    <source>
        <dbReference type="EnsemblPlants" id="TraesCS2B02G052500.1"/>
    </source>
</evidence>
<dbReference type="InterPro" id="IPR050823">
    <property type="entry name" value="Plant_Ser_Thr_Prot_Kinase"/>
</dbReference>
<dbReference type="PROSITE" id="PS00108">
    <property type="entry name" value="PROTEIN_KINASE_ST"/>
    <property type="match status" value="1"/>
</dbReference>
<keyword evidence="4" id="KW-0418">Kinase</keyword>
<dbReference type="Proteomes" id="UP000019116">
    <property type="component" value="Chromosome 2B"/>
</dbReference>
<name>A0A3B6BY16_WHEAT</name>
<dbReference type="FunFam" id="1.10.510.10:FF:000095">
    <property type="entry name" value="protein STRUBBELIG-RECEPTOR FAMILY 8"/>
    <property type="match status" value="1"/>
</dbReference>
<dbReference type="FunFam" id="3.30.200.20:FF:000228">
    <property type="entry name" value="Serine/threonine-protein kinase BIK1"/>
    <property type="match status" value="1"/>
</dbReference>
<keyword evidence="2" id="KW-0808">Transferase</keyword>
<sequence>MGNCFGSEETELERVNTPGHHGQLQPQAACHLFLIQFSLLCHTDLLFAAATESRSLPPMSAPHARQSRGLSMSVITSRSSSGTSNISAAFLEPEEGMILEVPNLRVFTFIELKAATRNFKPNNLLGEGGFGRVYKGWVDQKTMNPMSSGIGSAMVIAVKKLNPGSRQGLEEWQCEVNFLGRMSHPNLVRLLGYCLEERELLLVYEFMANGSLENHLFRRKSERDGEGGSVHPISWALRLRIAIGAARGLAFLHSSDKHVIYQDFKSSNILLDTHYNAKISDFGLVRNGPAEGDNHVTTRIMGTYGYAAPEYVSTGHLYVKSDVYGFGVVLLEMLTVLRALDTARSAPQLNLVSWARPYLADCRRLPQLVDPHLEGQYTSRAALRAAQLTMSCLAGDPKDRPSMAEVVAALEKIERVQPPPPLPQHRLVSPRAAAGTVHGLAQTRIPTRLHVQLYCTDLSIST</sequence>
<dbReference type="Gramene" id="TraesCS2B03G0112200.1">
    <property type="protein sequence ID" value="TraesCS2B03G0112200.1.CDS"/>
    <property type="gene ID" value="TraesCS2B03G0112200"/>
</dbReference>
<evidence type="ECO:0000256" key="6">
    <source>
        <dbReference type="ARBA" id="ARBA00047899"/>
    </source>
</evidence>
<dbReference type="STRING" id="4565.A0A3B6BY16"/>
<organism evidence="9">
    <name type="scientific">Triticum aestivum</name>
    <name type="common">Wheat</name>
    <dbReference type="NCBI Taxonomy" id="4565"/>
    <lineage>
        <taxon>Eukaryota</taxon>
        <taxon>Viridiplantae</taxon>
        <taxon>Streptophyta</taxon>
        <taxon>Embryophyta</taxon>
        <taxon>Tracheophyta</taxon>
        <taxon>Spermatophyta</taxon>
        <taxon>Magnoliopsida</taxon>
        <taxon>Liliopsida</taxon>
        <taxon>Poales</taxon>
        <taxon>Poaceae</taxon>
        <taxon>BOP clade</taxon>
        <taxon>Pooideae</taxon>
        <taxon>Triticodae</taxon>
        <taxon>Triticeae</taxon>
        <taxon>Triticinae</taxon>
        <taxon>Triticum</taxon>
    </lineage>
</organism>
<dbReference type="InterPro" id="IPR000719">
    <property type="entry name" value="Prot_kinase_dom"/>
</dbReference>
<keyword evidence="5" id="KW-0067">ATP-binding</keyword>
<keyword evidence="3" id="KW-0547">Nucleotide-binding</keyword>
<evidence type="ECO:0000256" key="2">
    <source>
        <dbReference type="ARBA" id="ARBA00022679"/>
    </source>
</evidence>
<dbReference type="PROSITE" id="PS50011">
    <property type="entry name" value="PROTEIN_KINASE_DOM"/>
    <property type="match status" value="1"/>
</dbReference>
<proteinExistence type="predicted"/>
<comment type="catalytic activity">
    <reaction evidence="7">
        <text>L-seryl-[protein] + ATP = O-phospho-L-seryl-[protein] + ADP + H(+)</text>
        <dbReference type="Rhea" id="RHEA:17989"/>
        <dbReference type="Rhea" id="RHEA-COMP:9863"/>
        <dbReference type="Rhea" id="RHEA-COMP:11604"/>
        <dbReference type="ChEBI" id="CHEBI:15378"/>
        <dbReference type="ChEBI" id="CHEBI:29999"/>
        <dbReference type="ChEBI" id="CHEBI:30616"/>
        <dbReference type="ChEBI" id="CHEBI:83421"/>
        <dbReference type="ChEBI" id="CHEBI:456216"/>
        <dbReference type="EC" id="2.7.11.1"/>
    </reaction>
</comment>
<reference evidence="9" key="1">
    <citation type="submission" date="2018-08" db="EMBL/GenBank/DDBJ databases">
        <authorList>
            <person name="Rossello M."/>
        </authorList>
    </citation>
    <scope>NUCLEOTIDE SEQUENCE [LARGE SCALE GENOMIC DNA]</scope>
    <source>
        <strain evidence="9">cv. Chinese Spring</strain>
    </source>
</reference>
<dbReference type="InterPro" id="IPR008271">
    <property type="entry name" value="Ser/Thr_kinase_AS"/>
</dbReference>
<dbReference type="GO" id="GO:0005524">
    <property type="term" value="F:ATP binding"/>
    <property type="evidence" value="ECO:0007669"/>
    <property type="project" value="UniProtKB-KW"/>
</dbReference>